<dbReference type="SUPFAM" id="SSF50341">
    <property type="entry name" value="CheW-like"/>
    <property type="match status" value="1"/>
</dbReference>
<dbReference type="GO" id="GO:0007165">
    <property type="term" value="P:signal transduction"/>
    <property type="evidence" value="ECO:0007669"/>
    <property type="project" value="InterPro"/>
</dbReference>
<dbReference type="PANTHER" id="PTHR22617">
    <property type="entry name" value="CHEMOTAXIS SENSOR HISTIDINE KINASE-RELATED"/>
    <property type="match status" value="1"/>
</dbReference>
<dbReference type="Pfam" id="PF01584">
    <property type="entry name" value="CheW"/>
    <property type="match status" value="1"/>
</dbReference>
<keyword evidence="3" id="KW-1185">Reference proteome</keyword>
<dbReference type="InterPro" id="IPR002545">
    <property type="entry name" value="CheW-lke_dom"/>
</dbReference>
<dbReference type="Proteomes" id="UP001207408">
    <property type="component" value="Unassembled WGS sequence"/>
</dbReference>
<evidence type="ECO:0000313" key="3">
    <source>
        <dbReference type="Proteomes" id="UP001207408"/>
    </source>
</evidence>
<reference evidence="2" key="1">
    <citation type="submission" date="2022-10" db="EMBL/GenBank/DDBJ databases">
        <authorList>
            <person name="Yu W.X."/>
        </authorList>
    </citation>
    <scope>NUCLEOTIDE SEQUENCE</scope>
    <source>
        <strain evidence="2">D04</strain>
    </source>
</reference>
<dbReference type="InterPro" id="IPR039315">
    <property type="entry name" value="CheW"/>
</dbReference>
<evidence type="ECO:0000259" key="1">
    <source>
        <dbReference type="PROSITE" id="PS50851"/>
    </source>
</evidence>
<dbReference type="GO" id="GO:0005829">
    <property type="term" value="C:cytosol"/>
    <property type="evidence" value="ECO:0007669"/>
    <property type="project" value="TreeGrafter"/>
</dbReference>
<dbReference type="SMART" id="SM00260">
    <property type="entry name" value="CheW"/>
    <property type="match status" value="1"/>
</dbReference>
<sequence>METKSKESYLLFKLQDELFAVSVHKVLEIIETGEEHTITALPKAPEAISGVVNFRGNVIPVVNTRLKFDLVDYSENEKFVVIVLSLNFNNQDNIIGAQSDKVVDVIEISEEEIKPVPEVGQSYNSNYIHGVIHRNGKFIMLINLEEVMASREIIELQKIASEVKETLEP</sequence>
<dbReference type="RefSeq" id="WP_301198520.1">
    <property type="nucleotide sequence ID" value="NZ_JAPDPI010000009.1"/>
</dbReference>
<dbReference type="EMBL" id="JAPDPI010000009">
    <property type="protein sequence ID" value="MCW3805220.1"/>
    <property type="molecule type" value="Genomic_DNA"/>
</dbReference>
<proteinExistence type="predicted"/>
<dbReference type="PANTHER" id="PTHR22617:SF23">
    <property type="entry name" value="CHEMOTAXIS PROTEIN CHEW"/>
    <property type="match status" value="1"/>
</dbReference>
<evidence type="ECO:0000313" key="2">
    <source>
        <dbReference type="EMBL" id="MCW3805220.1"/>
    </source>
</evidence>
<dbReference type="Gene3D" id="2.40.50.180">
    <property type="entry name" value="CheA-289, Domain 4"/>
    <property type="match status" value="1"/>
</dbReference>
<dbReference type="Gene3D" id="2.30.30.40">
    <property type="entry name" value="SH3 Domains"/>
    <property type="match status" value="1"/>
</dbReference>
<protein>
    <submittedName>
        <fullName evidence="2">Chemotaxis protein CheW</fullName>
    </submittedName>
</protein>
<name>A0AAE3SIZ3_9BACT</name>
<feature type="domain" description="CheW-like" evidence="1">
    <location>
        <begin position="6"/>
        <end position="153"/>
    </location>
</feature>
<dbReference type="InterPro" id="IPR036061">
    <property type="entry name" value="CheW-like_dom_sf"/>
</dbReference>
<accession>A0AAE3SIZ3</accession>
<organism evidence="2 3">
    <name type="scientific">Plebeiibacterium marinum</name>
    <dbReference type="NCBI Taxonomy" id="2992111"/>
    <lineage>
        <taxon>Bacteria</taxon>
        <taxon>Pseudomonadati</taxon>
        <taxon>Bacteroidota</taxon>
        <taxon>Bacteroidia</taxon>
        <taxon>Marinilabiliales</taxon>
        <taxon>Marinilabiliaceae</taxon>
        <taxon>Plebeiibacterium</taxon>
    </lineage>
</organism>
<gene>
    <name evidence="2" type="ORF">OM074_06250</name>
</gene>
<dbReference type="AlphaFoldDB" id="A0AAE3SIZ3"/>
<dbReference type="PROSITE" id="PS50851">
    <property type="entry name" value="CHEW"/>
    <property type="match status" value="1"/>
</dbReference>
<dbReference type="GO" id="GO:0006935">
    <property type="term" value="P:chemotaxis"/>
    <property type="evidence" value="ECO:0007669"/>
    <property type="project" value="InterPro"/>
</dbReference>
<comment type="caution">
    <text evidence="2">The sequence shown here is derived from an EMBL/GenBank/DDBJ whole genome shotgun (WGS) entry which is preliminary data.</text>
</comment>